<protein>
    <submittedName>
        <fullName evidence="2">Uncharacterized protein</fullName>
    </submittedName>
</protein>
<organism evidence="2 3">
    <name type="scientific">Kitasatospora griseola</name>
    <name type="common">Streptomyces griseolosporeus</name>
    <dbReference type="NCBI Taxonomy" id="2064"/>
    <lineage>
        <taxon>Bacteria</taxon>
        <taxon>Bacillati</taxon>
        <taxon>Actinomycetota</taxon>
        <taxon>Actinomycetes</taxon>
        <taxon>Kitasatosporales</taxon>
        <taxon>Streptomycetaceae</taxon>
        <taxon>Kitasatospora</taxon>
    </lineage>
</organism>
<name>A0A0D0N500_KITGR</name>
<evidence type="ECO:0000313" key="2">
    <source>
        <dbReference type="EMBL" id="KIQ63170.1"/>
    </source>
</evidence>
<evidence type="ECO:0000313" key="3">
    <source>
        <dbReference type="Proteomes" id="UP000032066"/>
    </source>
</evidence>
<feature type="chain" id="PRO_5039515136" evidence="1">
    <location>
        <begin position="25"/>
        <end position="64"/>
    </location>
</feature>
<keyword evidence="3" id="KW-1185">Reference proteome</keyword>
<dbReference type="Proteomes" id="UP000032066">
    <property type="component" value="Unassembled WGS sequence"/>
</dbReference>
<dbReference type="RefSeq" id="WP_043915518.1">
    <property type="nucleotide sequence ID" value="NZ_JXZB01000004.1"/>
</dbReference>
<sequence>MLVTRVSKLVALSVVAIAALAFSAASVEYSGNVADGTGAGQVVPVATATPSPVVSPNGDVTWGG</sequence>
<comment type="caution">
    <text evidence="2">The sequence shown here is derived from an EMBL/GenBank/DDBJ whole genome shotgun (WGS) entry which is preliminary data.</text>
</comment>
<evidence type="ECO:0000256" key="1">
    <source>
        <dbReference type="SAM" id="SignalP"/>
    </source>
</evidence>
<gene>
    <name evidence="2" type="ORF">TR51_30875</name>
</gene>
<dbReference type="AlphaFoldDB" id="A0A0D0N500"/>
<feature type="signal peptide" evidence="1">
    <location>
        <begin position="1"/>
        <end position="24"/>
    </location>
</feature>
<dbReference type="PATRIC" id="fig|2064.6.peg.6548"/>
<dbReference type="EMBL" id="JXZB01000004">
    <property type="protein sequence ID" value="KIQ63170.1"/>
    <property type="molecule type" value="Genomic_DNA"/>
</dbReference>
<reference evidence="2 3" key="1">
    <citation type="submission" date="2015-02" db="EMBL/GenBank/DDBJ databases">
        <title>Draft genome sequence of Kitasatospora griseola MF730-N6, a bafilomycin, terpentecin and satosporin producer.</title>
        <authorList>
            <person name="Arens J.C."/>
            <person name="Haltli B."/>
            <person name="Kerr R.G."/>
        </authorList>
    </citation>
    <scope>NUCLEOTIDE SEQUENCE [LARGE SCALE GENOMIC DNA]</scope>
    <source>
        <strain evidence="2 3">MF730-N6</strain>
    </source>
</reference>
<proteinExistence type="predicted"/>
<accession>A0A0D0N500</accession>
<keyword evidence="1" id="KW-0732">Signal</keyword>